<dbReference type="RefSeq" id="WP_127455219.1">
    <property type="nucleotide sequence ID" value="NZ_JAROBY010000041.1"/>
</dbReference>
<dbReference type="InterPro" id="IPR029063">
    <property type="entry name" value="SAM-dependent_MTases_sf"/>
</dbReference>
<dbReference type="GO" id="GO:0008168">
    <property type="term" value="F:methyltransferase activity"/>
    <property type="evidence" value="ECO:0007669"/>
    <property type="project" value="UniProtKB-KW"/>
</dbReference>
<dbReference type="EMBL" id="JAROBY010000041">
    <property type="protein sequence ID" value="MEB4796854.1"/>
    <property type="molecule type" value="Genomic_DNA"/>
</dbReference>
<evidence type="ECO:0000259" key="1">
    <source>
        <dbReference type="Pfam" id="PF08241"/>
    </source>
</evidence>
<keyword evidence="2" id="KW-0808">Transferase</keyword>
<feature type="domain" description="Methyltransferase type 11" evidence="1">
    <location>
        <begin position="37"/>
        <end position="131"/>
    </location>
</feature>
<reference evidence="2 3" key="1">
    <citation type="submission" date="2023-03" db="EMBL/GenBank/DDBJ databases">
        <title>Bacillus Genome Sequencing.</title>
        <authorList>
            <person name="Dunlap C."/>
        </authorList>
    </citation>
    <scope>NUCLEOTIDE SEQUENCE [LARGE SCALE GENOMIC DNA]</scope>
    <source>
        <strain evidence="2 3">NRS-1351</strain>
    </source>
</reference>
<keyword evidence="2" id="KW-0489">Methyltransferase</keyword>
<protein>
    <submittedName>
        <fullName evidence="2">Class I SAM-dependent methyltransferase</fullName>
    </submittedName>
</protein>
<dbReference type="GO" id="GO:0032259">
    <property type="term" value="P:methylation"/>
    <property type="evidence" value="ECO:0007669"/>
    <property type="project" value="UniProtKB-KW"/>
</dbReference>
<dbReference type="Pfam" id="PF08241">
    <property type="entry name" value="Methyltransf_11"/>
    <property type="match status" value="1"/>
</dbReference>
<organism evidence="2 3">
    <name type="scientific">Paenibacillus chondroitinus</name>
    <dbReference type="NCBI Taxonomy" id="59842"/>
    <lineage>
        <taxon>Bacteria</taxon>
        <taxon>Bacillati</taxon>
        <taxon>Bacillota</taxon>
        <taxon>Bacilli</taxon>
        <taxon>Bacillales</taxon>
        <taxon>Paenibacillaceae</taxon>
        <taxon>Paenibacillus</taxon>
    </lineage>
</organism>
<dbReference type="Gene3D" id="3.40.50.150">
    <property type="entry name" value="Vaccinia Virus protein VP39"/>
    <property type="match status" value="1"/>
</dbReference>
<dbReference type="InterPro" id="IPR013216">
    <property type="entry name" value="Methyltransf_11"/>
</dbReference>
<dbReference type="Proteomes" id="UP001355653">
    <property type="component" value="Unassembled WGS sequence"/>
</dbReference>
<comment type="caution">
    <text evidence="2">The sequence shown here is derived from an EMBL/GenBank/DDBJ whole genome shotgun (WGS) entry which is preliminary data.</text>
</comment>
<dbReference type="InterPro" id="IPR052356">
    <property type="entry name" value="Thiol_S-MT"/>
</dbReference>
<keyword evidence="3" id="KW-1185">Reference proteome</keyword>
<dbReference type="PANTHER" id="PTHR45036">
    <property type="entry name" value="METHYLTRANSFERASE LIKE 7B"/>
    <property type="match status" value="1"/>
</dbReference>
<proteinExistence type="predicted"/>
<gene>
    <name evidence="2" type="ORF">P5G65_23410</name>
</gene>
<name>A0ABU6DGQ8_9BACL</name>
<sequence length="197" mass="22457">MNSLFSKYYDTLMGPLERKYFARIRVDLLKEARGNVLEIGSGTGLNFGYYTHAEKVTALEPNPKMTRKASQRATHATVPIEVIFGNAETLPFEDNTFDTIVGTLVLCTIPDPEKALSEIRRVCKNDGIVLFFEHIRLNNRYLGKLQDFLTPVWRHLCDGCHLNRNSSDLIKQIGFKVVGETRYFRNICVTVIAINKK</sequence>
<accession>A0ABU6DGQ8</accession>
<evidence type="ECO:0000313" key="3">
    <source>
        <dbReference type="Proteomes" id="UP001355653"/>
    </source>
</evidence>
<dbReference type="CDD" id="cd02440">
    <property type="entry name" value="AdoMet_MTases"/>
    <property type="match status" value="1"/>
</dbReference>
<evidence type="ECO:0000313" key="2">
    <source>
        <dbReference type="EMBL" id="MEB4796854.1"/>
    </source>
</evidence>
<dbReference type="SUPFAM" id="SSF53335">
    <property type="entry name" value="S-adenosyl-L-methionine-dependent methyltransferases"/>
    <property type="match status" value="1"/>
</dbReference>
<dbReference type="PANTHER" id="PTHR45036:SF1">
    <property type="entry name" value="METHYLTRANSFERASE LIKE 7A"/>
    <property type="match status" value="1"/>
</dbReference>